<feature type="transmembrane region" description="Helical" evidence="8">
    <location>
        <begin position="365"/>
        <end position="387"/>
    </location>
</feature>
<evidence type="ECO:0000256" key="3">
    <source>
        <dbReference type="ARBA" id="ARBA00022692"/>
    </source>
</evidence>
<dbReference type="EMBL" id="CAKP01000082">
    <property type="protein sequence ID" value="CCJ33694.1"/>
    <property type="molecule type" value="Genomic_DNA"/>
</dbReference>
<keyword evidence="3 7" id="KW-0812">Transmembrane</keyword>
<dbReference type="AlphaFoldDB" id="I7K822"/>
<dbReference type="OrthoDB" id="9807568at2"/>
<dbReference type="eggNOG" id="COG0651">
    <property type="taxonomic scope" value="Bacteria"/>
</dbReference>
<feature type="transmembrane region" description="Helical" evidence="8">
    <location>
        <begin position="506"/>
        <end position="526"/>
    </location>
</feature>
<feature type="domain" description="NADH:quinone oxidoreductase/Mrp antiporter transmembrane" evidence="9">
    <location>
        <begin position="120"/>
        <end position="418"/>
    </location>
</feature>
<dbReference type="Pfam" id="PF00361">
    <property type="entry name" value="Proton_antipo_M"/>
    <property type="match status" value="1"/>
</dbReference>
<evidence type="ECO:0000256" key="8">
    <source>
        <dbReference type="SAM" id="Phobius"/>
    </source>
</evidence>
<dbReference type="EC" id="1.6.99.5" evidence="10"/>
<feature type="transmembrane region" description="Helical" evidence="8">
    <location>
        <begin position="407"/>
        <end position="426"/>
    </location>
</feature>
<evidence type="ECO:0000256" key="1">
    <source>
        <dbReference type="ARBA" id="ARBA00004651"/>
    </source>
</evidence>
<feature type="transmembrane region" description="Helical" evidence="8">
    <location>
        <begin position="447"/>
        <end position="472"/>
    </location>
</feature>
<dbReference type="GO" id="GO:0005886">
    <property type="term" value="C:plasma membrane"/>
    <property type="evidence" value="ECO:0007669"/>
    <property type="project" value="UniProtKB-SubCell"/>
</dbReference>
<gene>
    <name evidence="10" type="ORF">CAAU_1610</name>
</gene>
<organism evidence="10 11">
    <name type="scientific">Caloramator australicus RC3</name>
    <dbReference type="NCBI Taxonomy" id="857293"/>
    <lineage>
        <taxon>Bacteria</taxon>
        <taxon>Bacillati</taxon>
        <taxon>Bacillota</taxon>
        <taxon>Clostridia</taxon>
        <taxon>Eubacteriales</taxon>
        <taxon>Clostridiaceae</taxon>
        <taxon>Caloramator</taxon>
    </lineage>
</organism>
<comment type="subcellular location">
    <subcellularLocation>
        <location evidence="1">Cell membrane</location>
        <topology evidence="1">Multi-pass membrane protein</topology>
    </subcellularLocation>
    <subcellularLocation>
        <location evidence="7">Membrane</location>
        <topology evidence="7">Multi-pass membrane protein</topology>
    </subcellularLocation>
</comment>
<feature type="transmembrane region" description="Helical" evidence="8">
    <location>
        <begin position="73"/>
        <end position="95"/>
    </location>
</feature>
<keyword evidence="4 8" id="KW-1133">Transmembrane helix</keyword>
<name>I7K822_9CLOT</name>
<feature type="transmembrane region" description="Helical" evidence="8">
    <location>
        <begin position="126"/>
        <end position="142"/>
    </location>
</feature>
<feature type="transmembrane region" description="Helical" evidence="8">
    <location>
        <begin position="198"/>
        <end position="223"/>
    </location>
</feature>
<feature type="transmembrane region" description="Helical" evidence="8">
    <location>
        <begin position="235"/>
        <end position="256"/>
    </location>
</feature>
<dbReference type="InterPro" id="IPR001750">
    <property type="entry name" value="ND/Mrp_TM"/>
</dbReference>
<dbReference type="PANTHER" id="PTHR42682">
    <property type="entry name" value="HYDROGENASE-4 COMPONENT F"/>
    <property type="match status" value="1"/>
</dbReference>
<evidence type="ECO:0000259" key="9">
    <source>
        <dbReference type="Pfam" id="PF00361"/>
    </source>
</evidence>
<keyword evidence="11" id="KW-1185">Reference proteome</keyword>
<feature type="transmembrane region" description="Helical" evidence="8">
    <location>
        <begin position="302"/>
        <end position="324"/>
    </location>
</feature>
<feature type="transmembrane region" description="Helical" evidence="8">
    <location>
        <begin position="24"/>
        <end position="44"/>
    </location>
</feature>
<evidence type="ECO:0000256" key="2">
    <source>
        <dbReference type="ARBA" id="ARBA00022475"/>
    </source>
</evidence>
<comment type="caution">
    <text evidence="10">The sequence shown here is derived from an EMBL/GenBank/DDBJ whole genome shotgun (WGS) entry which is preliminary data.</text>
</comment>
<keyword evidence="6 8" id="KW-0472">Membrane</keyword>
<feature type="transmembrane region" description="Helical" evidence="8">
    <location>
        <begin position="154"/>
        <end position="178"/>
    </location>
</feature>
<protein>
    <submittedName>
        <fullName evidence="10">NADH dehydrogenase (Quinone)</fullName>
        <ecNumber evidence="10">1.6.99.5</ecNumber>
    </submittedName>
</protein>
<evidence type="ECO:0000256" key="7">
    <source>
        <dbReference type="RuleBase" id="RU000320"/>
    </source>
</evidence>
<feature type="transmembrane region" description="Helical" evidence="8">
    <location>
        <begin position="606"/>
        <end position="623"/>
    </location>
</feature>
<accession>I7K822</accession>
<dbReference type="InterPro" id="IPR052175">
    <property type="entry name" value="ComplexI-like_HydComp"/>
</dbReference>
<reference evidence="10 11" key="1">
    <citation type="journal article" date="2011" name="J. Bacteriol.">
        <title>Draft genome sequence of Caloramator australicus strain RC3T, a thermoanaerobe from the Great Artesian Basin of Australia.</title>
        <authorList>
            <person name="Ogg C.D."/>
            <person name="Patel B.K.C."/>
        </authorList>
    </citation>
    <scope>NUCLEOTIDE SEQUENCE [LARGE SCALE GENOMIC DNA]</scope>
    <source>
        <strain evidence="10 11">RC3</strain>
    </source>
</reference>
<dbReference type="Proteomes" id="UP000007652">
    <property type="component" value="Unassembled WGS sequence"/>
</dbReference>
<evidence type="ECO:0000256" key="5">
    <source>
        <dbReference type="ARBA" id="ARBA00023002"/>
    </source>
</evidence>
<evidence type="ECO:0000256" key="6">
    <source>
        <dbReference type="ARBA" id="ARBA00023136"/>
    </source>
</evidence>
<feature type="transmembrane region" description="Helical" evidence="8">
    <location>
        <begin position="276"/>
        <end position="295"/>
    </location>
</feature>
<dbReference type="RefSeq" id="WP_008908958.1">
    <property type="nucleotide sequence ID" value="NZ_CAKP01000082.1"/>
</dbReference>
<dbReference type="PANTHER" id="PTHR42682:SF3">
    <property type="entry name" value="FORMATE HYDROGENLYASE SUBUNIT 3-RELATED"/>
    <property type="match status" value="1"/>
</dbReference>
<keyword evidence="5 10" id="KW-0560">Oxidoreductase</keyword>
<evidence type="ECO:0000313" key="10">
    <source>
        <dbReference type="EMBL" id="CCJ33694.1"/>
    </source>
</evidence>
<proteinExistence type="predicted"/>
<dbReference type="GO" id="GO:0016491">
    <property type="term" value="F:oxidoreductase activity"/>
    <property type="evidence" value="ECO:0007669"/>
    <property type="project" value="UniProtKB-KW"/>
</dbReference>
<feature type="transmembrane region" description="Helical" evidence="8">
    <location>
        <begin position="330"/>
        <end position="353"/>
    </location>
</feature>
<dbReference type="STRING" id="857293.CAAU_1610"/>
<feature type="transmembrane region" description="Helical" evidence="8">
    <location>
        <begin position="102"/>
        <end position="120"/>
    </location>
</feature>
<keyword evidence="2" id="KW-1003">Cell membrane</keyword>
<evidence type="ECO:0000256" key="4">
    <source>
        <dbReference type="ARBA" id="ARBA00022989"/>
    </source>
</evidence>
<evidence type="ECO:0000313" key="11">
    <source>
        <dbReference type="Proteomes" id="UP000007652"/>
    </source>
</evidence>
<sequence length="624" mass="69794">MVEIFIIPLVTAFLLAIFIRNKKVVWPLFLISNLYILLKLWTLFGKWEIEKTIYTNYELFGAKLSFTLSNNPLGWYFAFFSAVITLVISVFSLGFNQKTKENVAPIWMLIIFSNLGIFFAADWITFFMMWELMGWTSFFAITNGRDKALNEAKYYLVLSLLGASSMLIGIILLGALTGSFEIFASAYGLVQVFYSEKALSIAAIMLLLFAFFIKSAIFPFYMWPSKVYAVGPEDYITFMSSVMIKYGIYPIAMFIVPVVGSLDLPKILNTANWIQYFVGYLGAISAVLGTILAIFQTDMKKLFAYSSVANMGYILLGFASMNIVGFEGALFHAVNHMVLKAAIFLTLAAVIFRTGESEMHKLGGLVYRMPITFLTFLLGIIAAAGIPPLNGFGSKWMIIQALMSQKMIIFAIAMIFASTGAFMYLFRALASIFLGQLPDRFKDIKEVPLTMLIPMIIMMIGMLLIGVVPGVVMKPLTTALRAVGYNVNIASWTSLEGALKNSTIDLTLVFLIFLGGFVISAIMYILGNKSETVPQEDNYTGGEYPEEWGVNADRFNYSYSFYQPFKEMFEPLLEKISIDEFFASIGRNFEYMSATVQGLFRRGEGAVLLFSIGVLLLILGGWII</sequence>